<evidence type="ECO:0000256" key="1">
    <source>
        <dbReference type="ARBA" id="ARBA00022737"/>
    </source>
</evidence>
<dbReference type="AlphaFoldDB" id="A0A7S4VFK3"/>
<keyword evidence="2" id="KW-0040">ANK repeat</keyword>
<name>A0A7S4VFK3_9STRA</name>
<gene>
    <name evidence="3" type="ORF">DBRI00130_LOCUS25041</name>
</gene>
<keyword evidence="1" id="KW-0677">Repeat</keyword>
<organism evidence="3">
    <name type="scientific">Ditylum brightwellii</name>
    <dbReference type="NCBI Taxonomy" id="49249"/>
    <lineage>
        <taxon>Eukaryota</taxon>
        <taxon>Sar</taxon>
        <taxon>Stramenopiles</taxon>
        <taxon>Ochrophyta</taxon>
        <taxon>Bacillariophyta</taxon>
        <taxon>Mediophyceae</taxon>
        <taxon>Lithodesmiophycidae</taxon>
        <taxon>Lithodesmiales</taxon>
        <taxon>Lithodesmiaceae</taxon>
        <taxon>Ditylum</taxon>
    </lineage>
</organism>
<dbReference type="Gene3D" id="1.25.40.20">
    <property type="entry name" value="Ankyrin repeat-containing domain"/>
    <property type="match status" value="1"/>
</dbReference>
<reference evidence="3" key="1">
    <citation type="submission" date="2021-01" db="EMBL/GenBank/DDBJ databases">
        <authorList>
            <person name="Corre E."/>
            <person name="Pelletier E."/>
            <person name="Niang G."/>
            <person name="Scheremetjew M."/>
            <person name="Finn R."/>
            <person name="Kale V."/>
            <person name="Holt S."/>
            <person name="Cochrane G."/>
            <person name="Meng A."/>
            <person name="Brown T."/>
            <person name="Cohen L."/>
        </authorList>
    </citation>
    <scope>NUCLEOTIDE SEQUENCE</scope>
    <source>
        <strain evidence="3">GSO104</strain>
    </source>
</reference>
<dbReference type="Pfam" id="PF12796">
    <property type="entry name" value="Ank_2"/>
    <property type="match status" value="1"/>
</dbReference>
<dbReference type="InterPro" id="IPR052420">
    <property type="entry name" value="Espin/Espin-like"/>
</dbReference>
<evidence type="ECO:0000256" key="2">
    <source>
        <dbReference type="ARBA" id="ARBA00023043"/>
    </source>
</evidence>
<dbReference type="GO" id="GO:0005737">
    <property type="term" value="C:cytoplasm"/>
    <property type="evidence" value="ECO:0007669"/>
    <property type="project" value="TreeGrafter"/>
</dbReference>
<dbReference type="GO" id="GO:0051017">
    <property type="term" value="P:actin filament bundle assembly"/>
    <property type="evidence" value="ECO:0007669"/>
    <property type="project" value="TreeGrafter"/>
</dbReference>
<accession>A0A7S4VFK3</accession>
<dbReference type="GO" id="GO:0051015">
    <property type="term" value="F:actin filament binding"/>
    <property type="evidence" value="ECO:0007669"/>
    <property type="project" value="TreeGrafter"/>
</dbReference>
<dbReference type="SUPFAM" id="SSF48403">
    <property type="entry name" value="Ankyrin repeat"/>
    <property type="match status" value="1"/>
</dbReference>
<evidence type="ECO:0000313" key="3">
    <source>
        <dbReference type="EMBL" id="CAE4626514.1"/>
    </source>
</evidence>
<dbReference type="PANTHER" id="PTHR24153">
    <property type="entry name" value="ESPIN"/>
    <property type="match status" value="1"/>
</dbReference>
<dbReference type="PANTHER" id="PTHR24153:SF8">
    <property type="entry name" value="FORKED, ISOFORM F"/>
    <property type="match status" value="1"/>
</dbReference>
<dbReference type="EMBL" id="HBNS01031957">
    <property type="protein sequence ID" value="CAE4626514.1"/>
    <property type="molecule type" value="Transcribed_RNA"/>
</dbReference>
<protein>
    <submittedName>
        <fullName evidence="3">Uncharacterized protein</fullName>
    </submittedName>
</protein>
<dbReference type="InterPro" id="IPR036770">
    <property type="entry name" value="Ankyrin_rpt-contain_sf"/>
</dbReference>
<dbReference type="InterPro" id="IPR002110">
    <property type="entry name" value="Ankyrin_rpt"/>
</dbReference>
<sequence length="254" mass="28381">MAERNLFKLLDIANDSEEHIQRLDANAIIKEVQENPSSVARKYCFDGSTRYPLLQAILLRAPFEVISLLLRSFPDAVKEKDNDYGRLALHTACEEGASLDVISLLLESWPDAIKKKNNYDDTPLHAACAEGAPFDTISLLLSAWPDAIKEKDRDGRTPLFLACHQEASLDVISLLLESWPDAIKVKADSIKVKHKQRRTPLHAACDSEPSLGTISLLLRAWEGQRRANTPFSRLRTGAIIGRDIFIIGILPRCN</sequence>
<proteinExistence type="predicted"/>